<keyword evidence="2" id="KW-1185">Reference proteome</keyword>
<dbReference type="SUPFAM" id="SSF81923">
    <property type="entry name" value="Double Clp-N motif"/>
    <property type="match status" value="1"/>
</dbReference>
<dbReference type="InterPro" id="IPR036628">
    <property type="entry name" value="Clp_N_dom_sf"/>
</dbReference>
<organism evidence="1 2">
    <name type="scientific">Algibacter miyuki</name>
    <dbReference type="NCBI Taxonomy" id="1306933"/>
    <lineage>
        <taxon>Bacteria</taxon>
        <taxon>Pseudomonadati</taxon>
        <taxon>Bacteroidota</taxon>
        <taxon>Flavobacteriia</taxon>
        <taxon>Flavobacteriales</taxon>
        <taxon>Flavobacteriaceae</taxon>
        <taxon>Algibacter</taxon>
    </lineage>
</organism>
<gene>
    <name evidence="1" type="ORF">ACFFU1_03195</name>
</gene>
<dbReference type="Gene3D" id="1.10.1780.10">
    <property type="entry name" value="Clp, N-terminal domain"/>
    <property type="match status" value="1"/>
</dbReference>
<dbReference type="EMBL" id="JBHMFA010000001">
    <property type="protein sequence ID" value="MFB9103892.1"/>
    <property type="molecule type" value="Genomic_DNA"/>
</dbReference>
<evidence type="ECO:0000313" key="2">
    <source>
        <dbReference type="Proteomes" id="UP001589590"/>
    </source>
</evidence>
<proteinExistence type="predicted"/>
<dbReference type="RefSeq" id="WP_290269802.1">
    <property type="nucleotide sequence ID" value="NZ_JAUFQP010000007.1"/>
</dbReference>
<dbReference type="Proteomes" id="UP001589590">
    <property type="component" value="Unassembled WGS sequence"/>
</dbReference>
<evidence type="ECO:0000313" key="1">
    <source>
        <dbReference type="EMBL" id="MFB9103892.1"/>
    </source>
</evidence>
<protein>
    <recommendedName>
        <fullName evidence="3">DUF2383 domain-containing protein</fullName>
    </recommendedName>
</protein>
<reference evidence="1 2" key="1">
    <citation type="submission" date="2024-09" db="EMBL/GenBank/DDBJ databases">
        <authorList>
            <person name="Sun Q."/>
            <person name="Mori K."/>
        </authorList>
    </citation>
    <scope>NUCLEOTIDE SEQUENCE [LARGE SCALE GENOMIC DNA]</scope>
    <source>
        <strain evidence="1 2">CECT 8300</strain>
    </source>
</reference>
<accession>A0ABV5GW86</accession>
<name>A0ABV5GW86_9FLAO</name>
<sequence>MNKEINLKEIVDILTNQLKTIITIKSDFIALKNYEKAGIFRDYEKKIETQLEKIQGKKSIIKKTFPKEEQHVSKLNFSNNSKRILETISKENKIIFTKDLTINILNNLDSKLSDTLSNLSIELNVLKMNLINSSNKNDIPSKEHPLFSLKALKAIDTSFLEVKLTKEKEVTPSTILLSILRNKKDFTTKILNEHGITYEKLFTEIKKSQLTQKS</sequence>
<dbReference type="Gene3D" id="4.10.860.10">
    <property type="entry name" value="UVR domain"/>
    <property type="match status" value="1"/>
</dbReference>
<comment type="caution">
    <text evidence="1">The sequence shown here is derived from an EMBL/GenBank/DDBJ whole genome shotgun (WGS) entry which is preliminary data.</text>
</comment>
<evidence type="ECO:0008006" key="3">
    <source>
        <dbReference type="Google" id="ProtNLM"/>
    </source>
</evidence>